<keyword evidence="7" id="KW-1185">Reference proteome</keyword>
<feature type="compositionally biased region" description="Low complexity" evidence="3">
    <location>
        <begin position="1625"/>
        <end position="1642"/>
    </location>
</feature>
<dbReference type="PROSITE" id="PS50800">
    <property type="entry name" value="SAP"/>
    <property type="match status" value="1"/>
</dbReference>
<feature type="compositionally biased region" description="Acidic residues" evidence="3">
    <location>
        <begin position="1606"/>
        <end position="1616"/>
    </location>
</feature>
<name>A0A0M0LP95_9EUKA</name>
<dbReference type="GO" id="GO:0004386">
    <property type="term" value="F:helicase activity"/>
    <property type="evidence" value="ECO:0007669"/>
    <property type="project" value="UniProtKB-KW"/>
</dbReference>
<dbReference type="GO" id="GO:0043916">
    <property type="term" value="F:DNA-7-methylguanine glycosylase activity"/>
    <property type="evidence" value="ECO:0007669"/>
    <property type="project" value="TreeGrafter"/>
</dbReference>
<evidence type="ECO:0000256" key="3">
    <source>
        <dbReference type="SAM" id="MobiDB-lite"/>
    </source>
</evidence>
<reference evidence="7" key="1">
    <citation type="journal article" date="2015" name="PLoS Genet.">
        <title>Genome Sequence and Transcriptome Analyses of Chrysochromulina tobin: Metabolic Tools for Enhanced Algal Fitness in the Prominent Order Prymnesiales (Haptophyceae).</title>
        <authorList>
            <person name="Hovde B.T."/>
            <person name="Deodato C.R."/>
            <person name="Hunsperger H.M."/>
            <person name="Ryken S.A."/>
            <person name="Yost W."/>
            <person name="Jha R.K."/>
            <person name="Patterson J."/>
            <person name="Monnat R.J. Jr."/>
            <person name="Barlow S.B."/>
            <person name="Starkenburg S.R."/>
            <person name="Cattolico R.A."/>
        </authorList>
    </citation>
    <scope>NUCLEOTIDE SEQUENCE</scope>
    <source>
        <strain evidence="7">CCMP291</strain>
    </source>
</reference>
<dbReference type="Gene3D" id="1.10.1670.40">
    <property type="match status" value="1"/>
</dbReference>
<feature type="compositionally biased region" description="Acidic residues" evidence="3">
    <location>
        <begin position="1646"/>
        <end position="1656"/>
    </location>
</feature>
<dbReference type="GO" id="GO:0006307">
    <property type="term" value="P:DNA alkylation repair"/>
    <property type="evidence" value="ECO:0007669"/>
    <property type="project" value="TreeGrafter"/>
</dbReference>
<protein>
    <submittedName>
        <fullName evidence="6">Helicase</fullName>
    </submittedName>
</protein>
<dbReference type="GO" id="GO:0032131">
    <property type="term" value="F:alkylated DNA binding"/>
    <property type="evidence" value="ECO:0007669"/>
    <property type="project" value="TreeGrafter"/>
</dbReference>
<feature type="region of interest" description="Disordered" evidence="3">
    <location>
        <begin position="438"/>
        <end position="475"/>
    </location>
</feature>
<dbReference type="InterPro" id="IPR014001">
    <property type="entry name" value="Helicase_ATP-bd"/>
</dbReference>
<dbReference type="OrthoDB" id="415889at2759"/>
<dbReference type="EMBL" id="JWZX01000477">
    <property type="protein sequence ID" value="KOO52864.1"/>
    <property type="molecule type" value="Genomic_DNA"/>
</dbReference>
<keyword evidence="1" id="KW-0227">DNA damage</keyword>
<feature type="compositionally biased region" description="Basic and acidic residues" evidence="3">
    <location>
        <begin position="454"/>
        <end position="475"/>
    </location>
</feature>
<dbReference type="SUPFAM" id="SSF48150">
    <property type="entry name" value="DNA-glycosylase"/>
    <property type="match status" value="1"/>
</dbReference>
<keyword evidence="6" id="KW-0547">Nucleotide-binding</keyword>
<dbReference type="SUPFAM" id="SSF52540">
    <property type="entry name" value="P-loop containing nucleoside triphosphate hydrolases"/>
    <property type="match status" value="2"/>
</dbReference>
<dbReference type="Gene3D" id="1.10.340.30">
    <property type="entry name" value="Hypothetical protein, domain 2"/>
    <property type="match status" value="1"/>
</dbReference>
<dbReference type="Pfam" id="PF02037">
    <property type="entry name" value="SAP"/>
    <property type="match status" value="1"/>
</dbReference>
<dbReference type="InterPro" id="IPR036361">
    <property type="entry name" value="SAP_dom_sf"/>
</dbReference>
<feature type="region of interest" description="Disordered" evidence="3">
    <location>
        <begin position="123"/>
        <end position="199"/>
    </location>
</feature>
<evidence type="ECO:0000313" key="6">
    <source>
        <dbReference type="EMBL" id="KOO52864.1"/>
    </source>
</evidence>
<dbReference type="GO" id="GO:0008725">
    <property type="term" value="F:DNA-3-methyladenine glycosylase activity"/>
    <property type="evidence" value="ECO:0007669"/>
    <property type="project" value="TreeGrafter"/>
</dbReference>
<dbReference type="GO" id="GO:0032993">
    <property type="term" value="C:protein-DNA complex"/>
    <property type="evidence" value="ECO:0007669"/>
    <property type="project" value="TreeGrafter"/>
</dbReference>
<feature type="region of interest" description="Disordered" evidence="3">
    <location>
        <begin position="63"/>
        <end position="82"/>
    </location>
</feature>
<evidence type="ECO:0000259" key="4">
    <source>
        <dbReference type="PROSITE" id="PS50800"/>
    </source>
</evidence>
<keyword evidence="6" id="KW-0067">ATP-binding</keyword>
<evidence type="ECO:0000256" key="2">
    <source>
        <dbReference type="ARBA" id="ARBA00023204"/>
    </source>
</evidence>
<keyword evidence="2" id="KW-0234">DNA repair</keyword>
<keyword evidence="6" id="KW-0347">Helicase</keyword>
<dbReference type="InterPro" id="IPR006935">
    <property type="entry name" value="Helicase/UvrB_N"/>
</dbReference>
<comment type="caution">
    <text evidence="6">The sequence shown here is derived from an EMBL/GenBank/DDBJ whole genome shotgun (WGS) entry which is preliminary data.</text>
</comment>
<evidence type="ECO:0000256" key="1">
    <source>
        <dbReference type="ARBA" id="ARBA00022763"/>
    </source>
</evidence>
<dbReference type="InterPro" id="IPR003034">
    <property type="entry name" value="SAP_dom"/>
</dbReference>
<dbReference type="InterPro" id="IPR027417">
    <property type="entry name" value="P-loop_NTPase"/>
</dbReference>
<dbReference type="Gene3D" id="3.40.50.300">
    <property type="entry name" value="P-loop containing nucleotide triphosphate hydrolases"/>
    <property type="match status" value="1"/>
</dbReference>
<accession>A0A0M0LP95</accession>
<evidence type="ECO:0000313" key="7">
    <source>
        <dbReference type="Proteomes" id="UP000037460"/>
    </source>
</evidence>
<dbReference type="SMART" id="SM00513">
    <property type="entry name" value="SAP"/>
    <property type="match status" value="1"/>
</dbReference>
<feature type="compositionally biased region" description="Acidic residues" evidence="3">
    <location>
        <begin position="1588"/>
        <end position="1598"/>
    </location>
</feature>
<dbReference type="PROSITE" id="PS51192">
    <property type="entry name" value="HELICASE_ATP_BIND_1"/>
    <property type="match status" value="1"/>
</dbReference>
<organism evidence="6 7">
    <name type="scientific">Chrysochromulina tobinii</name>
    <dbReference type="NCBI Taxonomy" id="1460289"/>
    <lineage>
        <taxon>Eukaryota</taxon>
        <taxon>Haptista</taxon>
        <taxon>Haptophyta</taxon>
        <taxon>Prymnesiophyceae</taxon>
        <taxon>Prymnesiales</taxon>
        <taxon>Chrysochromulinaceae</taxon>
        <taxon>Chrysochromulina</taxon>
    </lineage>
</organism>
<feature type="domain" description="SAP" evidence="4">
    <location>
        <begin position="1010"/>
        <end position="1044"/>
    </location>
</feature>
<dbReference type="InterPro" id="IPR011257">
    <property type="entry name" value="DNA_glycosylase"/>
</dbReference>
<feature type="domain" description="Helicase ATP-binding" evidence="5">
    <location>
        <begin position="1100"/>
        <end position="1273"/>
    </location>
</feature>
<dbReference type="InterPro" id="IPR051912">
    <property type="entry name" value="Alkylbase_DNA_Glycosylase/TA"/>
</dbReference>
<dbReference type="Proteomes" id="UP000037460">
    <property type="component" value="Unassembled WGS sequence"/>
</dbReference>
<dbReference type="GO" id="GO:0005524">
    <property type="term" value="F:ATP binding"/>
    <property type="evidence" value="ECO:0007669"/>
    <property type="project" value="InterPro"/>
</dbReference>
<feature type="region of interest" description="Disordered" evidence="3">
    <location>
        <begin position="1568"/>
        <end position="1676"/>
    </location>
</feature>
<sequence length="2068" mass="222551">MEHIGKRVEIQFRGDPGMPWFAGNICKLNSNGSHIVRFDDGQKLNINLQEHIDEDIVYEPLASSKSKRAATPAPKPAEVSPVPAVTAAKGGKKRMAADVEVQSQLSLIKRPYRAAAAQAVKAWQAESSVKVGEEEDEEEGRMGGKGGSAPKEEDEDAEMAISASEEDEDVKDEHEKKPKRKGATKSKGSPLSRRAKPIGSVAPLGVQSVAARGLPEGALARGRGGFEVRALERVAKLDASGGGRPSDPLPCRLLVVSAGIGVDETGQPLCPAHLVDQTFANGEELHGHTNGDICMYEMATTADEAWMGWDAMRRRLLAAGILTKPASAASPSSSALVVAEGFEAVVTVITCTDDDNDDGAPVATTRLLTQAVLEMATDRPDARWALLEGRSRDGAAAVAAALRAQGRDTNQWVGFMRQSRKGEAVSSLRHIELEDARSLEDADTPTDSVCHPEGVGKEDTRRLGRRPEGVSEEGERLGRRVRNTLRVLHAALGLNFTFGHWGKYTGDRENGAMYVTLQQPGYDAVWLQHERLIAPVVTEEARLLDAWASPTTALSAVTAGLDARLLALDDETRRAAFDAHLLPSSLLLLQAALSSPPMRASKHGLTMLSRQWRKLSSEINPRDEQRMLLERVQANTGTGSTAGAIASTATEKQTDQSAVVGKAANDCVGDKGKGKRRSEEGSQVDTLAELSKLSSARELFEGMSDKEREIIEIVEEWSLGAAAGDEDAAERSCYLTATLEDEEQGKCPRWRFAIAGTAVAPLDARAVLSSCYLPTTIKALTPAAAEARAPNDAHDPNIAMRLALLLRRAFYAHSKPADVADDDFEADGGKAAMVQLGLSSRLELFEELHAIATNARRGGADEGAVWGGWAELAASGVLRSGVWRDVLLKITTRDLDHVVIGPVAADGSGTGNDLSEGTILRLMYAMEALYPAVMFKDGALRWRVVPRGASYHHMLTCLERLGRAEVLTTAPAEVLTTAPMAALTAEGALAACALPSGYARVPVAMAETEAKALSLPSLKAALTARGLPTKGKKADLVLRLSASPLACTVSTASAAYTTSAACAKHSSAADVDLSAEYLPLPTITSTLWEHQQRSVDSVLAGVREGKLGFADASAVGAGKTLTALATVVGVAKHLHDSGIARRGSLVMLPQEALLREWLLELAKHSGGFHVVEQRADGTLFSLTYGNTGAPIDGNTIVISTLDRVAKSPFVRQAAWDFVVIDECLAVQNAAAKRCPSAWRQIEVSRCGCLLLSATFFRSKFHNLFYMVRMLRSPLPRTVEYLPALVHEHIVCEVPITDRSWLMEPGHVSLPNGKLFYSSEGSVPLADYSTYRRRISQWERDGLNRGDPSGLKLHADLKHLLRGELWEGAKGARTSPLAEAIAMQVLRLRDEGRRPVVFANTEDEKMRFRAVLRARGLTALSWAEINEKTRAAGFDVILATIGSEAQGINMQHDADAIVCRPTPGDVLEQIKGRVDRPGQTQSELKLVIVFAQATIEEAEAANIRLAGSFFRTYLAPKATKYKEALLQVDLAAMVAVHGGGEKRGAHRPKAGAVRDAWHSALEELTNANALQGHGLDVPAGSAGSSGEVMDVEDDDEEEAVERPVAVEDCDDLDEGEDGPASKRARGSAGKRGAAAKAATGKGKASADDNDAEEEAGVEPELKTINKTKRNRRSHEQYAAAKAAARKGQASLAVRRWLFKTEEVKAECLTPPEKDKLWEFSTASPPITLTRNSVEAGVRQLCASDPKLERIITRVGVNAIYMQVASFAAKRPSKVRLFDYLLHGITFSMISVDAGNAFLRKLAIKAGTLIEVMPAVQRRAALEAIATEMAESGDYEEGKAPTASELLDGKGGGLLLEANTSRLMFPPALVGVIVDACDKWGLPHLCAPDDDAYVKVGCGKNEGTQGFLNACRAHLKGTGGKVSVRYSLGALTKKGDRNGKGKFIIELVKRARRPDGLPDVATMSDRDAARRLMEIDGIGPWVAGECLVYHLGRADVMVSGDLTLRNMLNDLYNIDHRESETLVESAATFPDCARSRILLDRLARSNGWHGYRTLILFLSYFLQEDSLVLL</sequence>
<dbReference type="PANTHER" id="PTHR43003:SF5">
    <property type="entry name" value="DNA-3-METHYLADENINE GLYCOSYLASE"/>
    <property type="match status" value="1"/>
</dbReference>
<dbReference type="PANTHER" id="PTHR43003">
    <property type="entry name" value="DNA-3-METHYLADENINE GLYCOSYLASE"/>
    <property type="match status" value="1"/>
</dbReference>
<dbReference type="Gene3D" id="1.10.720.30">
    <property type="entry name" value="SAP domain"/>
    <property type="match status" value="1"/>
</dbReference>
<gene>
    <name evidence="6" type="ORF">Ctob_015445</name>
</gene>
<dbReference type="GO" id="GO:0006285">
    <property type="term" value="P:base-excision repair, AP site formation"/>
    <property type="evidence" value="ECO:0007669"/>
    <property type="project" value="TreeGrafter"/>
</dbReference>
<feature type="compositionally biased region" description="Acidic residues" evidence="3">
    <location>
        <begin position="152"/>
        <end position="170"/>
    </location>
</feature>
<dbReference type="Pfam" id="PF04851">
    <property type="entry name" value="ResIII"/>
    <property type="match status" value="1"/>
</dbReference>
<evidence type="ECO:0000259" key="5">
    <source>
        <dbReference type="PROSITE" id="PS51192"/>
    </source>
</evidence>
<keyword evidence="6" id="KW-0378">Hydrolase</keyword>
<proteinExistence type="predicted"/>
<dbReference type="SMART" id="SM00487">
    <property type="entry name" value="DEXDc"/>
    <property type="match status" value="1"/>
</dbReference>